<sequence>MQSVICILLLFAGAEPFSAGGCRVNGKPYTGFPDTLYMPEAVDEFFLELPQHPGQGLSYAFRMDPIDDRWISAVYPAVRYETLRKGYYELHFRVLDAHSKVLKTSRFVIRKEAAFWNAWWFIPLLTLYVAVVVGVGIYIFSLYNFRQKLKLQYLRNQIASDLHDEVGSNLNSIALFVELLRKNATPETLPVLDRIINNSRESVELMQDTVWAINPRNDSLQKLIDRMHSFANQSLAACDMHLEFQSESSLADLQLSMEQRKNIYLIFKETINNAVKHSAATGVSVRLQRLNDALFLQIKDNGKGYDTDREYEGNGIFNLRKRAEESGLDLLVHSRPGEGTRVEVLCHP</sequence>
<dbReference type="Proteomes" id="UP000241964">
    <property type="component" value="Unassembled WGS sequence"/>
</dbReference>
<evidence type="ECO:0000256" key="2">
    <source>
        <dbReference type="ARBA" id="ARBA00012438"/>
    </source>
</evidence>
<dbReference type="GO" id="GO:0046983">
    <property type="term" value="F:protein dimerization activity"/>
    <property type="evidence" value="ECO:0007669"/>
    <property type="project" value="InterPro"/>
</dbReference>
<dbReference type="GO" id="GO:0005524">
    <property type="term" value="F:ATP binding"/>
    <property type="evidence" value="ECO:0007669"/>
    <property type="project" value="UniProtKB-KW"/>
</dbReference>
<dbReference type="CDD" id="cd16917">
    <property type="entry name" value="HATPase_UhpB-NarQ-NarX-like"/>
    <property type="match status" value="1"/>
</dbReference>
<feature type="transmembrane region" description="Helical" evidence="9">
    <location>
        <begin position="120"/>
        <end position="145"/>
    </location>
</feature>
<organism evidence="11 12">
    <name type="scientific">Dyadobacter jiangsuensis</name>
    <dbReference type="NCBI Taxonomy" id="1591085"/>
    <lineage>
        <taxon>Bacteria</taxon>
        <taxon>Pseudomonadati</taxon>
        <taxon>Bacteroidota</taxon>
        <taxon>Cytophagia</taxon>
        <taxon>Cytophagales</taxon>
        <taxon>Spirosomataceae</taxon>
        <taxon>Dyadobacter</taxon>
    </lineage>
</organism>
<dbReference type="EC" id="2.7.13.3" evidence="2"/>
<gene>
    <name evidence="11" type="ORF">CLV60_103452</name>
</gene>
<evidence type="ECO:0000259" key="10">
    <source>
        <dbReference type="PROSITE" id="PS50109"/>
    </source>
</evidence>
<dbReference type="PANTHER" id="PTHR24421:SF10">
    <property type="entry name" value="NITRATE_NITRITE SENSOR PROTEIN NARQ"/>
    <property type="match status" value="1"/>
</dbReference>
<evidence type="ECO:0000256" key="5">
    <source>
        <dbReference type="ARBA" id="ARBA00022741"/>
    </source>
</evidence>
<evidence type="ECO:0000256" key="8">
    <source>
        <dbReference type="ARBA" id="ARBA00023012"/>
    </source>
</evidence>
<evidence type="ECO:0000256" key="7">
    <source>
        <dbReference type="ARBA" id="ARBA00022840"/>
    </source>
</evidence>
<evidence type="ECO:0000256" key="3">
    <source>
        <dbReference type="ARBA" id="ARBA00022553"/>
    </source>
</evidence>
<dbReference type="Gene3D" id="3.30.565.10">
    <property type="entry name" value="Histidine kinase-like ATPase, C-terminal domain"/>
    <property type="match status" value="1"/>
</dbReference>
<keyword evidence="4" id="KW-0808">Transferase</keyword>
<keyword evidence="3" id="KW-0597">Phosphoprotein</keyword>
<dbReference type="RefSeq" id="WP_106594899.1">
    <property type="nucleotide sequence ID" value="NZ_PYAS01000003.1"/>
</dbReference>
<keyword evidence="9" id="KW-0812">Transmembrane</keyword>
<dbReference type="Pfam" id="PF02518">
    <property type="entry name" value="HATPase_c"/>
    <property type="match status" value="1"/>
</dbReference>
<keyword evidence="9" id="KW-0472">Membrane</keyword>
<dbReference type="InterPro" id="IPR036890">
    <property type="entry name" value="HATPase_C_sf"/>
</dbReference>
<dbReference type="PROSITE" id="PS50109">
    <property type="entry name" value="HIS_KIN"/>
    <property type="match status" value="1"/>
</dbReference>
<protein>
    <recommendedName>
        <fullName evidence="2">histidine kinase</fullName>
        <ecNumber evidence="2">2.7.13.3</ecNumber>
    </recommendedName>
</protein>
<keyword evidence="8" id="KW-0902">Two-component regulatory system</keyword>
<keyword evidence="5" id="KW-0547">Nucleotide-binding</keyword>
<evidence type="ECO:0000256" key="4">
    <source>
        <dbReference type="ARBA" id="ARBA00022679"/>
    </source>
</evidence>
<dbReference type="SUPFAM" id="SSF55874">
    <property type="entry name" value="ATPase domain of HSP90 chaperone/DNA topoisomerase II/histidine kinase"/>
    <property type="match status" value="1"/>
</dbReference>
<reference evidence="11 12" key="1">
    <citation type="submission" date="2018-03" db="EMBL/GenBank/DDBJ databases">
        <title>Genomic Encyclopedia of Archaeal and Bacterial Type Strains, Phase II (KMG-II): from individual species to whole genera.</title>
        <authorList>
            <person name="Goeker M."/>
        </authorList>
    </citation>
    <scope>NUCLEOTIDE SEQUENCE [LARGE SCALE GENOMIC DNA]</scope>
    <source>
        <strain evidence="11 12">DSM 29057</strain>
    </source>
</reference>
<dbReference type="AlphaFoldDB" id="A0A2P8GC92"/>
<dbReference type="InterPro" id="IPR003594">
    <property type="entry name" value="HATPase_dom"/>
</dbReference>
<evidence type="ECO:0000256" key="6">
    <source>
        <dbReference type="ARBA" id="ARBA00022777"/>
    </source>
</evidence>
<keyword evidence="7" id="KW-0067">ATP-binding</keyword>
<dbReference type="PANTHER" id="PTHR24421">
    <property type="entry name" value="NITRATE/NITRITE SENSOR PROTEIN NARX-RELATED"/>
    <property type="match status" value="1"/>
</dbReference>
<dbReference type="Pfam" id="PF07730">
    <property type="entry name" value="HisKA_3"/>
    <property type="match status" value="1"/>
</dbReference>
<proteinExistence type="predicted"/>
<comment type="catalytic activity">
    <reaction evidence="1">
        <text>ATP + protein L-histidine = ADP + protein N-phospho-L-histidine.</text>
        <dbReference type="EC" id="2.7.13.3"/>
    </reaction>
</comment>
<comment type="caution">
    <text evidence="11">The sequence shown here is derived from an EMBL/GenBank/DDBJ whole genome shotgun (WGS) entry which is preliminary data.</text>
</comment>
<dbReference type="EMBL" id="PYAS01000003">
    <property type="protein sequence ID" value="PSL31586.1"/>
    <property type="molecule type" value="Genomic_DNA"/>
</dbReference>
<feature type="domain" description="Histidine kinase" evidence="10">
    <location>
        <begin position="161"/>
        <end position="348"/>
    </location>
</feature>
<dbReference type="InterPro" id="IPR005467">
    <property type="entry name" value="His_kinase_dom"/>
</dbReference>
<dbReference type="OrthoDB" id="1523646at2"/>
<evidence type="ECO:0000256" key="1">
    <source>
        <dbReference type="ARBA" id="ARBA00000085"/>
    </source>
</evidence>
<evidence type="ECO:0000256" key="9">
    <source>
        <dbReference type="SAM" id="Phobius"/>
    </source>
</evidence>
<dbReference type="InterPro" id="IPR050482">
    <property type="entry name" value="Sensor_HK_TwoCompSys"/>
</dbReference>
<keyword evidence="6 11" id="KW-0418">Kinase</keyword>
<dbReference type="Gene3D" id="1.20.5.1930">
    <property type="match status" value="1"/>
</dbReference>
<evidence type="ECO:0000313" key="12">
    <source>
        <dbReference type="Proteomes" id="UP000241964"/>
    </source>
</evidence>
<accession>A0A2P8GC92</accession>
<keyword evidence="9" id="KW-1133">Transmembrane helix</keyword>
<keyword evidence="12" id="KW-1185">Reference proteome</keyword>
<dbReference type="GO" id="GO:0016020">
    <property type="term" value="C:membrane"/>
    <property type="evidence" value="ECO:0007669"/>
    <property type="project" value="InterPro"/>
</dbReference>
<evidence type="ECO:0000313" key="11">
    <source>
        <dbReference type="EMBL" id="PSL31586.1"/>
    </source>
</evidence>
<name>A0A2P8GC92_9BACT</name>
<dbReference type="GO" id="GO:0000155">
    <property type="term" value="F:phosphorelay sensor kinase activity"/>
    <property type="evidence" value="ECO:0007669"/>
    <property type="project" value="InterPro"/>
</dbReference>
<dbReference type="InterPro" id="IPR011712">
    <property type="entry name" value="Sig_transdc_His_kin_sub3_dim/P"/>
</dbReference>